<organism evidence="2 3">
    <name type="scientific">Porphyromonas gingivalis</name>
    <name type="common">Bacteroides gingivalis</name>
    <dbReference type="NCBI Taxonomy" id="837"/>
    <lineage>
        <taxon>Bacteria</taxon>
        <taxon>Pseudomonadati</taxon>
        <taxon>Bacteroidota</taxon>
        <taxon>Bacteroidia</taxon>
        <taxon>Bacteroidales</taxon>
        <taxon>Porphyromonadaceae</taxon>
        <taxon>Porphyromonas</taxon>
    </lineage>
</organism>
<gene>
    <name evidence="2" type="ORF">NY149_05990</name>
</gene>
<name>A0AAE9X6G4_PORGN</name>
<dbReference type="Proteomes" id="UP001179540">
    <property type="component" value="Chromosome"/>
</dbReference>
<dbReference type="RefSeq" id="WP_271911756.1">
    <property type="nucleotide sequence ID" value="NZ_CP116613.1"/>
</dbReference>
<dbReference type="InterPro" id="IPR011009">
    <property type="entry name" value="Kinase-like_dom_sf"/>
</dbReference>
<feature type="transmembrane region" description="Helical" evidence="1">
    <location>
        <begin position="781"/>
        <end position="802"/>
    </location>
</feature>
<keyword evidence="1" id="KW-0812">Transmembrane</keyword>
<evidence type="ECO:0008006" key="4">
    <source>
        <dbReference type="Google" id="ProtNLM"/>
    </source>
</evidence>
<reference evidence="2" key="1">
    <citation type="submission" date="2023-01" db="EMBL/GenBank/DDBJ databases">
        <title>Phages are important unrecognized players in the ecology of the oral pathogen Porphyromonas gingivalis.</title>
        <authorList>
            <person name="Matrishin C.B."/>
            <person name="Kauffman K.M."/>
        </authorList>
    </citation>
    <scope>NUCLEOTIDE SEQUENCE</scope>
    <source>
        <strain evidence="2">HG1691old</strain>
    </source>
</reference>
<keyword evidence="1" id="KW-0472">Membrane</keyword>
<keyword evidence="1" id="KW-1133">Transmembrane helix</keyword>
<dbReference type="EMBL" id="CP116613">
    <property type="protein sequence ID" value="WCF98079.1"/>
    <property type="molecule type" value="Genomic_DNA"/>
</dbReference>
<protein>
    <recommendedName>
        <fullName evidence="4">Protein kinase domain-containing protein</fullName>
    </recommendedName>
</protein>
<accession>A0AAE9X6G4</accession>
<sequence>MMQVSIRKKKYDFDIQSLDGRWKTQAGTFAFPVEIGGVNCFIKKFTSKKESEVLFKKLSGKEVVNIPSIYDIKHSTENEWYVFQSYNPGDLLYNKLKDNEFRSKIDIPFVCNELYSAITQLNSEGFWHNDICFLNIQVENNGGYLLLDIDSSLPLKTPVTLDSLINKSLFGIFHNYLIKYHSISVLENKSFDGVQYNLLQLAALLIFMQYLKDNPKVKCNSALESNSDLFSDYIALRHSKVKDLFVKGTCDRLSKQDFDDLIKYLPFSQDKLPSQLPLPTIKKLVLNGGIDCLKSATIGTIAVGTQCTLFFEYENANKVVIKLGNHNAKHFETSKGKYEFILNKASSIEIFASNKGKNSDAHKIILEPILKAKNPIIKEFKLSLSDIDFGGNTKLSWHVSDATEVSISHVGLSLPLKGEKLFSNMKNDTEFVITAKNKLGNDVKSAKKSLYLQVALPPLSAPTINIFEVNGMKGENITLNEGELYDIKWNVSNATKVFLNNTVHKPIGLATFTAKRNETFVLKGVNVRGDETKSIKSNPINIIVRKKLKPEVLVPEIIDFGIGRIGVRNNGDFEFNKIPDKELKSIDSASELYLYFTVKNITSGIRAFIQLDENEELKCIDVKEGGSQILTFTSSDFTKKYLGNHTAIITIRYTDIWEKQVLKKINYTLVDKTPNPIIKQFTTEIDSRQIVKGTSGDRTRLFNNSLVTVHWDTANSDQTILVLGSDSYKVNHKGYKTFRFNNKAQGDIIRTLSLTASNSIGSVKQQMDFEVLKNQRRVFNVIQLIGWLVLILGLLLLVLHFSIIKKDWSIFLSFGMTISGFKLVTSDNHSNKK</sequence>
<proteinExistence type="predicted"/>
<dbReference type="AlphaFoldDB" id="A0AAE9X6G4"/>
<evidence type="ECO:0000313" key="2">
    <source>
        <dbReference type="EMBL" id="WCF98079.1"/>
    </source>
</evidence>
<evidence type="ECO:0000256" key="1">
    <source>
        <dbReference type="SAM" id="Phobius"/>
    </source>
</evidence>
<evidence type="ECO:0000313" key="3">
    <source>
        <dbReference type="Proteomes" id="UP001179540"/>
    </source>
</evidence>
<dbReference type="SUPFAM" id="SSF56112">
    <property type="entry name" value="Protein kinase-like (PK-like)"/>
    <property type="match status" value="1"/>
</dbReference>